<reference evidence="9" key="1">
    <citation type="submission" date="2021-01" db="UniProtKB">
        <authorList>
            <consortium name="EnsemblMetazoa"/>
        </authorList>
    </citation>
    <scope>IDENTIFICATION</scope>
</reference>
<dbReference type="SUPFAM" id="SSF47576">
    <property type="entry name" value="Calponin-homology domain, CH-domain"/>
    <property type="match status" value="1"/>
</dbReference>
<dbReference type="GO" id="GO:0005516">
    <property type="term" value="F:calmodulin binding"/>
    <property type="evidence" value="ECO:0007669"/>
    <property type="project" value="UniProtKB-KW"/>
</dbReference>
<dbReference type="SMART" id="SM00033">
    <property type="entry name" value="CH"/>
    <property type="match status" value="1"/>
</dbReference>
<dbReference type="Proteomes" id="UP000594262">
    <property type="component" value="Unplaced"/>
</dbReference>
<dbReference type="InterPro" id="IPR036872">
    <property type="entry name" value="CH_dom_sf"/>
</dbReference>
<dbReference type="InterPro" id="IPR003096">
    <property type="entry name" value="SM22_calponin"/>
</dbReference>
<evidence type="ECO:0000256" key="5">
    <source>
        <dbReference type="ARBA" id="ARBA00025109"/>
    </source>
</evidence>
<dbReference type="InterPro" id="IPR001715">
    <property type="entry name" value="CH_dom"/>
</dbReference>
<dbReference type="PROSITE" id="PS51122">
    <property type="entry name" value="CALPONIN_2"/>
    <property type="match status" value="1"/>
</dbReference>
<feature type="compositionally biased region" description="Polar residues" evidence="7">
    <location>
        <begin position="169"/>
        <end position="184"/>
    </location>
</feature>
<dbReference type="PRINTS" id="PR00888">
    <property type="entry name" value="SM22CALPONIN"/>
</dbReference>
<accession>A0A7M5U7F7</accession>
<keyword evidence="2" id="KW-0677">Repeat</keyword>
<keyword evidence="10" id="KW-1185">Reference proteome</keyword>
<evidence type="ECO:0000256" key="3">
    <source>
        <dbReference type="ARBA" id="ARBA00022860"/>
    </source>
</evidence>
<dbReference type="GeneID" id="136811529"/>
<evidence type="ECO:0000256" key="1">
    <source>
        <dbReference type="ARBA" id="ARBA00009631"/>
    </source>
</evidence>
<dbReference type="OrthoDB" id="21595at2759"/>
<proteinExistence type="inferred from homology"/>
<dbReference type="PRINTS" id="PR00889">
    <property type="entry name" value="CALPONIN"/>
</dbReference>
<dbReference type="GO" id="GO:0007015">
    <property type="term" value="P:actin filament organization"/>
    <property type="evidence" value="ECO:0007669"/>
    <property type="project" value="TreeGrafter"/>
</dbReference>
<name>A0A7M5U7F7_9CNID</name>
<dbReference type="PROSITE" id="PS01052">
    <property type="entry name" value="CALPONIN_1"/>
    <property type="match status" value="1"/>
</dbReference>
<dbReference type="EnsemblMetazoa" id="CLYHEMT007146.1">
    <property type="protein sequence ID" value="CLYHEMP007146.1"/>
    <property type="gene ID" value="CLYHEMG007146"/>
</dbReference>
<evidence type="ECO:0000259" key="8">
    <source>
        <dbReference type="PROSITE" id="PS50021"/>
    </source>
</evidence>
<dbReference type="Gene3D" id="1.10.418.10">
    <property type="entry name" value="Calponin-like domain"/>
    <property type="match status" value="1"/>
</dbReference>
<evidence type="ECO:0000256" key="6">
    <source>
        <dbReference type="RuleBase" id="RU361224"/>
    </source>
</evidence>
<dbReference type="RefSeq" id="XP_066924254.1">
    <property type="nucleotide sequence ID" value="XM_067068153.1"/>
</dbReference>
<sequence length="190" mass="20620">MAARPKGYGLTAEVRGKIDGKYDGELAQQAMQFIEHYVPDSNVSGNSTSDAVAEKLKDGVVLCKLINAIEPGSIKKFNESKMAFKQMENIGKFLDAIDQYGVAKSDSFQTVDLYEKQNMPAVINAIHALGRKAQSKGCYGIGPKESQANKREFTEEQMRAGSNVIGLQMGSNKGASQAGQNFGKTRSIMD</sequence>
<feature type="domain" description="Calponin-homology (CH)" evidence="8">
    <location>
        <begin position="24"/>
        <end position="134"/>
    </location>
</feature>
<evidence type="ECO:0000313" key="9">
    <source>
        <dbReference type="EnsemblMetazoa" id="CLYHEMP007146.1"/>
    </source>
</evidence>
<dbReference type="PANTHER" id="PTHR47385:SF14">
    <property type="entry name" value="TRANSGELIN"/>
    <property type="match status" value="1"/>
</dbReference>
<dbReference type="InterPro" id="IPR050606">
    <property type="entry name" value="Calponin-like"/>
</dbReference>
<evidence type="ECO:0000313" key="10">
    <source>
        <dbReference type="Proteomes" id="UP000594262"/>
    </source>
</evidence>
<dbReference type="Pfam" id="PF00402">
    <property type="entry name" value="Calponin"/>
    <property type="match status" value="1"/>
</dbReference>
<comment type="similarity">
    <text evidence="1 6">Belongs to the calponin family.</text>
</comment>
<dbReference type="InterPro" id="IPR001997">
    <property type="entry name" value="Calponin/LIMCH1"/>
</dbReference>
<comment type="function">
    <text evidence="5 6">Thin filament-associated protein that is implicated in the regulation and modulation of smooth muscle contraction. It is capable of binding to actin, calmodulin and tropomyosin. The interaction of calponin with actin inhibits the actomyosin Mg-ATPase activity.</text>
</comment>
<dbReference type="Pfam" id="PF00307">
    <property type="entry name" value="CH"/>
    <property type="match status" value="1"/>
</dbReference>
<feature type="region of interest" description="Disordered" evidence="7">
    <location>
        <begin position="169"/>
        <end position="190"/>
    </location>
</feature>
<evidence type="ECO:0000256" key="4">
    <source>
        <dbReference type="ARBA" id="ARBA00023203"/>
    </source>
</evidence>
<keyword evidence="4 6" id="KW-0009">Actin-binding</keyword>
<dbReference type="InterPro" id="IPR000557">
    <property type="entry name" value="Calponin_repeat"/>
</dbReference>
<evidence type="ECO:0000256" key="7">
    <source>
        <dbReference type="SAM" id="MobiDB-lite"/>
    </source>
</evidence>
<keyword evidence="3 6" id="KW-0112">Calmodulin-binding</keyword>
<organism evidence="9 10">
    <name type="scientific">Clytia hemisphaerica</name>
    <dbReference type="NCBI Taxonomy" id="252671"/>
    <lineage>
        <taxon>Eukaryota</taxon>
        <taxon>Metazoa</taxon>
        <taxon>Cnidaria</taxon>
        <taxon>Hydrozoa</taxon>
        <taxon>Hydroidolina</taxon>
        <taxon>Leptothecata</taxon>
        <taxon>Obeliida</taxon>
        <taxon>Clytiidae</taxon>
        <taxon>Clytia</taxon>
    </lineage>
</organism>
<dbReference type="GO" id="GO:0015629">
    <property type="term" value="C:actin cytoskeleton"/>
    <property type="evidence" value="ECO:0007669"/>
    <property type="project" value="TreeGrafter"/>
</dbReference>
<evidence type="ECO:0000256" key="2">
    <source>
        <dbReference type="ARBA" id="ARBA00022737"/>
    </source>
</evidence>
<protein>
    <recommendedName>
        <fullName evidence="6">Calponin</fullName>
    </recommendedName>
</protein>
<dbReference type="PROSITE" id="PS50021">
    <property type="entry name" value="CH"/>
    <property type="match status" value="1"/>
</dbReference>
<dbReference type="GO" id="GO:0051015">
    <property type="term" value="F:actin filament binding"/>
    <property type="evidence" value="ECO:0007669"/>
    <property type="project" value="TreeGrafter"/>
</dbReference>
<dbReference type="GO" id="GO:0031032">
    <property type="term" value="P:actomyosin structure organization"/>
    <property type="evidence" value="ECO:0007669"/>
    <property type="project" value="InterPro"/>
</dbReference>
<dbReference type="PANTHER" id="PTHR47385">
    <property type="entry name" value="CALPONIN"/>
    <property type="match status" value="1"/>
</dbReference>
<dbReference type="AlphaFoldDB" id="A0A7M5U7F7"/>